<reference evidence="1" key="1">
    <citation type="submission" date="2019-08" db="EMBL/GenBank/DDBJ databases">
        <authorList>
            <person name="Kucharzyk K."/>
            <person name="Murdoch R.W."/>
            <person name="Higgins S."/>
            <person name="Loffler F."/>
        </authorList>
    </citation>
    <scope>NUCLEOTIDE SEQUENCE</scope>
</reference>
<dbReference type="EMBL" id="VSSQ01019259">
    <property type="protein sequence ID" value="MPM63170.1"/>
    <property type="molecule type" value="Genomic_DNA"/>
</dbReference>
<accession>A0A645BCI0</accession>
<organism evidence="1">
    <name type="scientific">bioreactor metagenome</name>
    <dbReference type="NCBI Taxonomy" id="1076179"/>
    <lineage>
        <taxon>unclassified sequences</taxon>
        <taxon>metagenomes</taxon>
        <taxon>ecological metagenomes</taxon>
    </lineage>
</organism>
<comment type="caution">
    <text evidence="1">The sequence shown here is derived from an EMBL/GenBank/DDBJ whole genome shotgun (WGS) entry which is preliminary data.</text>
</comment>
<gene>
    <name evidence="1" type="ORF">SDC9_110050</name>
</gene>
<proteinExistence type="predicted"/>
<evidence type="ECO:0000313" key="1">
    <source>
        <dbReference type="EMBL" id="MPM63170.1"/>
    </source>
</evidence>
<sequence length="86" mass="9018">MGFELAQRYVVIGLLGQKNDNIINSIHLIGGDSGHRHILQVHFACDGSPGPVQGFHVGLIGVNEGDLPSVLRNKGAHNSSQGAGSH</sequence>
<protein>
    <submittedName>
        <fullName evidence="1">Uncharacterized protein</fullName>
    </submittedName>
</protein>
<dbReference type="AlphaFoldDB" id="A0A645BCI0"/>
<name>A0A645BCI0_9ZZZZ</name>